<evidence type="ECO:0000256" key="3">
    <source>
        <dbReference type="ARBA" id="ARBA00023015"/>
    </source>
</evidence>
<evidence type="ECO:0000256" key="5">
    <source>
        <dbReference type="ARBA" id="ARBA00023163"/>
    </source>
</evidence>
<keyword evidence="2" id="KW-0963">Cytoplasm</keyword>
<evidence type="ECO:0000313" key="7">
    <source>
        <dbReference type="EMBL" id="SHI83362.1"/>
    </source>
</evidence>
<organism evidence="7 8">
    <name type="scientific">Muricoccus roseus</name>
    <dbReference type="NCBI Taxonomy" id="198092"/>
    <lineage>
        <taxon>Bacteria</taxon>
        <taxon>Pseudomonadati</taxon>
        <taxon>Pseudomonadota</taxon>
        <taxon>Alphaproteobacteria</taxon>
        <taxon>Acetobacterales</taxon>
        <taxon>Roseomonadaceae</taxon>
        <taxon>Muricoccus</taxon>
    </lineage>
</organism>
<dbReference type="GO" id="GO:0003677">
    <property type="term" value="F:DNA binding"/>
    <property type="evidence" value="ECO:0007669"/>
    <property type="project" value="UniProtKB-KW"/>
</dbReference>
<dbReference type="RefSeq" id="WP_073132578.1">
    <property type="nucleotide sequence ID" value="NZ_FQZF01000005.1"/>
</dbReference>
<evidence type="ECO:0000313" key="8">
    <source>
        <dbReference type="Proteomes" id="UP000184387"/>
    </source>
</evidence>
<dbReference type="AlphaFoldDB" id="A0A1M6ED01"/>
<dbReference type="SMART" id="SM00347">
    <property type="entry name" value="HTH_MARR"/>
    <property type="match status" value="1"/>
</dbReference>
<gene>
    <name evidence="7" type="ORF">SAMN02745194_01201</name>
</gene>
<dbReference type="InterPro" id="IPR039422">
    <property type="entry name" value="MarR/SlyA-like"/>
</dbReference>
<dbReference type="InterPro" id="IPR000835">
    <property type="entry name" value="HTH_MarR-typ"/>
</dbReference>
<keyword evidence="3" id="KW-0805">Transcription regulation</keyword>
<dbReference type="GO" id="GO:0003700">
    <property type="term" value="F:DNA-binding transcription factor activity"/>
    <property type="evidence" value="ECO:0007669"/>
    <property type="project" value="InterPro"/>
</dbReference>
<evidence type="ECO:0000259" key="6">
    <source>
        <dbReference type="PROSITE" id="PS50995"/>
    </source>
</evidence>
<dbReference type="FunFam" id="1.10.10.10:FF:000163">
    <property type="entry name" value="MarR family transcriptional regulator"/>
    <property type="match status" value="1"/>
</dbReference>
<dbReference type="SUPFAM" id="SSF46785">
    <property type="entry name" value="Winged helix' DNA-binding domain"/>
    <property type="match status" value="1"/>
</dbReference>
<keyword evidence="5" id="KW-0804">Transcription</keyword>
<dbReference type="OrthoDB" id="9806864at2"/>
<name>A0A1M6ED01_9PROT</name>
<dbReference type="STRING" id="198092.SAMN02745194_01201"/>
<dbReference type="Proteomes" id="UP000184387">
    <property type="component" value="Unassembled WGS sequence"/>
</dbReference>
<protein>
    <submittedName>
        <fullName evidence="7">DNA-binding transcriptional regulator, MarR family</fullName>
    </submittedName>
</protein>
<dbReference type="PRINTS" id="PR00598">
    <property type="entry name" value="HTHMARR"/>
</dbReference>
<evidence type="ECO:0000256" key="1">
    <source>
        <dbReference type="ARBA" id="ARBA00004496"/>
    </source>
</evidence>
<evidence type="ECO:0000256" key="2">
    <source>
        <dbReference type="ARBA" id="ARBA00022490"/>
    </source>
</evidence>
<dbReference type="PANTHER" id="PTHR33164:SF5">
    <property type="entry name" value="ORGANIC HYDROPEROXIDE RESISTANCE TRANSCRIPTIONAL REGULATOR"/>
    <property type="match status" value="1"/>
</dbReference>
<reference evidence="7 8" key="1">
    <citation type="submission" date="2016-11" db="EMBL/GenBank/DDBJ databases">
        <authorList>
            <person name="Jaros S."/>
            <person name="Januszkiewicz K."/>
            <person name="Wedrychowicz H."/>
        </authorList>
    </citation>
    <scope>NUCLEOTIDE SEQUENCE [LARGE SCALE GENOMIC DNA]</scope>
    <source>
        <strain evidence="7 8">DSM 14916</strain>
    </source>
</reference>
<dbReference type="InterPro" id="IPR036388">
    <property type="entry name" value="WH-like_DNA-bd_sf"/>
</dbReference>
<dbReference type="PROSITE" id="PS50995">
    <property type="entry name" value="HTH_MARR_2"/>
    <property type="match status" value="1"/>
</dbReference>
<sequence length="152" mass="16744">MPAASPPSPVPQLAEMLCFSVYAANHALTRVYKPLLEPLGLTYPQYLVMLSLWGEDGQTVGRIGDQLFLESSTVTPLLKRLEAAGLVSRARDQADERVVRVRLTEQGRALRDKAASIPECILQATGLELDAALRLRDEMGRLRDSLAARDED</sequence>
<dbReference type="EMBL" id="FQZF01000005">
    <property type="protein sequence ID" value="SHI83362.1"/>
    <property type="molecule type" value="Genomic_DNA"/>
</dbReference>
<keyword evidence="4 7" id="KW-0238">DNA-binding</keyword>
<dbReference type="Pfam" id="PF22381">
    <property type="entry name" value="Staph_reg_Sar_Rot"/>
    <property type="match status" value="1"/>
</dbReference>
<evidence type="ECO:0000256" key="4">
    <source>
        <dbReference type="ARBA" id="ARBA00023125"/>
    </source>
</evidence>
<comment type="subcellular location">
    <subcellularLocation>
        <location evidence="1">Cytoplasm</location>
    </subcellularLocation>
</comment>
<keyword evidence="8" id="KW-1185">Reference proteome</keyword>
<dbReference type="InterPro" id="IPR055166">
    <property type="entry name" value="Transc_reg_Sar_Rot_HTH"/>
</dbReference>
<proteinExistence type="predicted"/>
<dbReference type="PANTHER" id="PTHR33164">
    <property type="entry name" value="TRANSCRIPTIONAL REGULATOR, MARR FAMILY"/>
    <property type="match status" value="1"/>
</dbReference>
<accession>A0A1M6ED01</accession>
<feature type="domain" description="HTH marR-type" evidence="6">
    <location>
        <begin position="14"/>
        <end position="151"/>
    </location>
</feature>
<dbReference type="InterPro" id="IPR036390">
    <property type="entry name" value="WH_DNA-bd_sf"/>
</dbReference>
<dbReference type="Gene3D" id="1.10.10.10">
    <property type="entry name" value="Winged helix-like DNA-binding domain superfamily/Winged helix DNA-binding domain"/>
    <property type="match status" value="1"/>
</dbReference>
<dbReference type="GO" id="GO:0005737">
    <property type="term" value="C:cytoplasm"/>
    <property type="evidence" value="ECO:0007669"/>
    <property type="project" value="UniProtKB-SubCell"/>
</dbReference>
<dbReference type="GO" id="GO:0006950">
    <property type="term" value="P:response to stress"/>
    <property type="evidence" value="ECO:0007669"/>
    <property type="project" value="TreeGrafter"/>
</dbReference>